<dbReference type="EC" id="2.7.13.3" evidence="3"/>
<dbReference type="PROSITE" id="PS50109">
    <property type="entry name" value="HIS_KIN"/>
    <property type="match status" value="1"/>
</dbReference>
<feature type="transmembrane region" description="Helical" evidence="13">
    <location>
        <begin position="12"/>
        <end position="31"/>
    </location>
</feature>
<dbReference type="GO" id="GO:0005524">
    <property type="term" value="F:ATP binding"/>
    <property type="evidence" value="ECO:0007669"/>
    <property type="project" value="UniProtKB-KW"/>
</dbReference>
<dbReference type="GO" id="GO:0005886">
    <property type="term" value="C:plasma membrane"/>
    <property type="evidence" value="ECO:0007669"/>
    <property type="project" value="UniProtKB-SubCell"/>
</dbReference>
<dbReference type="GO" id="GO:0016036">
    <property type="term" value="P:cellular response to phosphate starvation"/>
    <property type="evidence" value="ECO:0007669"/>
    <property type="project" value="TreeGrafter"/>
</dbReference>
<dbReference type="Pfam" id="PF02518">
    <property type="entry name" value="HATPase_c"/>
    <property type="match status" value="1"/>
</dbReference>
<dbReference type="AlphaFoldDB" id="A0A846TD51"/>
<evidence type="ECO:0000256" key="5">
    <source>
        <dbReference type="ARBA" id="ARBA00022679"/>
    </source>
</evidence>
<keyword evidence="7" id="KW-0547">Nucleotide-binding</keyword>
<dbReference type="SUPFAM" id="SSF47384">
    <property type="entry name" value="Homodimeric domain of signal transducing histidine kinase"/>
    <property type="match status" value="1"/>
</dbReference>
<evidence type="ECO:0000256" key="11">
    <source>
        <dbReference type="ARBA" id="ARBA00023012"/>
    </source>
</evidence>
<dbReference type="InterPro" id="IPR003594">
    <property type="entry name" value="HATPase_dom"/>
</dbReference>
<evidence type="ECO:0000256" key="7">
    <source>
        <dbReference type="ARBA" id="ARBA00022741"/>
    </source>
</evidence>
<dbReference type="PRINTS" id="PR00344">
    <property type="entry name" value="BCTRLSENSOR"/>
</dbReference>
<evidence type="ECO:0000259" key="14">
    <source>
        <dbReference type="PROSITE" id="PS50109"/>
    </source>
</evidence>
<evidence type="ECO:0000256" key="9">
    <source>
        <dbReference type="ARBA" id="ARBA00022840"/>
    </source>
</evidence>
<evidence type="ECO:0000256" key="2">
    <source>
        <dbReference type="ARBA" id="ARBA00004651"/>
    </source>
</evidence>
<evidence type="ECO:0000256" key="1">
    <source>
        <dbReference type="ARBA" id="ARBA00000085"/>
    </source>
</evidence>
<evidence type="ECO:0000256" key="3">
    <source>
        <dbReference type="ARBA" id="ARBA00012438"/>
    </source>
</evidence>
<feature type="domain" description="Histidine kinase" evidence="14">
    <location>
        <begin position="118"/>
        <end position="329"/>
    </location>
</feature>
<organism evidence="15 16">
    <name type="scientific">Mesobacillus selenatarsenatis</name>
    <dbReference type="NCBI Taxonomy" id="388741"/>
    <lineage>
        <taxon>Bacteria</taxon>
        <taxon>Bacillati</taxon>
        <taxon>Bacillota</taxon>
        <taxon>Bacilli</taxon>
        <taxon>Bacillales</taxon>
        <taxon>Bacillaceae</taxon>
        <taxon>Mesobacillus</taxon>
    </lineage>
</organism>
<dbReference type="Gene3D" id="3.30.565.10">
    <property type="entry name" value="Histidine kinase-like ATPase, C-terminal domain"/>
    <property type="match status" value="1"/>
</dbReference>
<reference evidence="15 16" key="1">
    <citation type="submission" date="2020-03" db="EMBL/GenBank/DDBJ databases">
        <authorList>
            <person name="Sun Q."/>
        </authorList>
    </citation>
    <scope>NUCLEOTIDE SEQUENCE [LARGE SCALE GENOMIC DNA]</scope>
    <source>
        <strain evidence="15 16">KACC 21451</strain>
    </source>
</reference>
<keyword evidence="9" id="KW-0067">ATP-binding</keyword>
<keyword evidence="10 13" id="KW-1133">Transmembrane helix</keyword>
<evidence type="ECO:0000313" key="16">
    <source>
        <dbReference type="Proteomes" id="UP000587942"/>
    </source>
</evidence>
<evidence type="ECO:0000256" key="8">
    <source>
        <dbReference type="ARBA" id="ARBA00022777"/>
    </source>
</evidence>
<gene>
    <name evidence="15" type="ORF">GWK17_01380</name>
</gene>
<proteinExistence type="predicted"/>
<keyword evidence="11" id="KW-0902">Two-component regulatory system</keyword>
<keyword evidence="4" id="KW-1003">Cell membrane</keyword>
<dbReference type="Proteomes" id="UP000587942">
    <property type="component" value="Unassembled WGS sequence"/>
</dbReference>
<comment type="catalytic activity">
    <reaction evidence="1">
        <text>ATP + protein L-histidine = ADP + protein N-phospho-L-histidine.</text>
        <dbReference type="EC" id="2.7.13.3"/>
    </reaction>
</comment>
<dbReference type="SMART" id="SM00387">
    <property type="entry name" value="HATPase_c"/>
    <property type="match status" value="1"/>
</dbReference>
<name>A0A846TD51_9BACI</name>
<sequence>MLKAFLKDRLLLIILYILNLASILLFFYLNVPANTEFFYPISIGMFFLLVYLVIDWLRYYPANSGVARQLRNQDAHLEAYTEEQKGFKELLSKTVGEQSQKYTELKEQNKERLYFLSHWMHHLKTPVSVIELIINKEEKTEALDKIQLENKRLHFSIEQGLTMIRMDSFENDFELKAVDLLSTLRKLINSRKREWIYQSIFPSIEFEEEQAIIITDSKWNEILIDQIISNAIKYSGEKDGNKKLVFQIERKAEHICLAIVDQGVGMPDYDLERVFQPFFTGENGRKYPNSTGIGLYLSKKIADKLGAAIEIQSELGKGTTVRIKWLAGKND</sequence>
<keyword evidence="5" id="KW-0808">Transferase</keyword>
<dbReference type="SUPFAM" id="SSF55874">
    <property type="entry name" value="ATPase domain of HSP90 chaperone/DNA topoisomerase II/histidine kinase"/>
    <property type="match status" value="1"/>
</dbReference>
<evidence type="ECO:0000256" key="12">
    <source>
        <dbReference type="ARBA" id="ARBA00023136"/>
    </source>
</evidence>
<evidence type="ECO:0000256" key="4">
    <source>
        <dbReference type="ARBA" id="ARBA00022475"/>
    </source>
</evidence>
<comment type="caution">
    <text evidence="15">The sequence shown here is derived from an EMBL/GenBank/DDBJ whole genome shotgun (WGS) entry which is preliminary data.</text>
</comment>
<dbReference type="InterPro" id="IPR004358">
    <property type="entry name" value="Sig_transdc_His_kin-like_C"/>
</dbReference>
<protein>
    <recommendedName>
        <fullName evidence="3">histidine kinase</fullName>
        <ecNumber evidence="3">2.7.13.3</ecNumber>
    </recommendedName>
</protein>
<dbReference type="InterPro" id="IPR036097">
    <property type="entry name" value="HisK_dim/P_sf"/>
</dbReference>
<dbReference type="RefSeq" id="WP_167830654.1">
    <property type="nucleotide sequence ID" value="NZ_JAAVUM010000001.1"/>
</dbReference>
<dbReference type="PANTHER" id="PTHR45453:SF2">
    <property type="entry name" value="HISTIDINE KINASE"/>
    <property type="match status" value="1"/>
</dbReference>
<evidence type="ECO:0000256" key="6">
    <source>
        <dbReference type="ARBA" id="ARBA00022692"/>
    </source>
</evidence>
<keyword evidence="8 15" id="KW-0418">Kinase</keyword>
<dbReference type="PANTHER" id="PTHR45453">
    <property type="entry name" value="PHOSPHATE REGULON SENSOR PROTEIN PHOR"/>
    <property type="match status" value="1"/>
</dbReference>
<accession>A0A846TD51</accession>
<dbReference type="InterPro" id="IPR050351">
    <property type="entry name" value="BphY/WalK/GraS-like"/>
</dbReference>
<evidence type="ECO:0000256" key="13">
    <source>
        <dbReference type="SAM" id="Phobius"/>
    </source>
</evidence>
<keyword evidence="12 13" id="KW-0472">Membrane</keyword>
<keyword evidence="6 13" id="KW-0812">Transmembrane</keyword>
<dbReference type="GO" id="GO:0004721">
    <property type="term" value="F:phosphoprotein phosphatase activity"/>
    <property type="evidence" value="ECO:0007669"/>
    <property type="project" value="TreeGrafter"/>
</dbReference>
<evidence type="ECO:0000313" key="15">
    <source>
        <dbReference type="EMBL" id="NKE04134.1"/>
    </source>
</evidence>
<evidence type="ECO:0000256" key="10">
    <source>
        <dbReference type="ARBA" id="ARBA00022989"/>
    </source>
</evidence>
<dbReference type="InterPro" id="IPR005467">
    <property type="entry name" value="His_kinase_dom"/>
</dbReference>
<dbReference type="GO" id="GO:0000155">
    <property type="term" value="F:phosphorelay sensor kinase activity"/>
    <property type="evidence" value="ECO:0007669"/>
    <property type="project" value="InterPro"/>
</dbReference>
<dbReference type="InterPro" id="IPR036890">
    <property type="entry name" value="HATPase_C_sf"/>
</dbReference>
<dbReference type="EMBL" id="JAAVUM010000001">
    <property type="protein sequence ID" value="NKE04134.1"/>
    <property type="molecule type" value="Genomic_DNA"/>
</dbReference>
<comment type="subcellular location">
    <subcellularLocation>
        <location evidence="2">Cell membrane</location>
        <topology evidence="2">Multi-pass membrane protein</topology>
    </subcellularLocation>
</comment>
<feature type="transmembrane region" description="Helical" evidence="13">
    <location>
        <begin position="37"/>
        <end position="54"/>
    </location>
</feature>